<sequence>MHVVLDQWPFFSFIHSLLEAIRPLLPAEKCPRWIVDWRNRLAADRGAFP</sequence>
<dbReference type="AlphaFoldDB" id="A0A1F5LLC7"/>
<dbReference type="GeneID" id="34575889"/>
<keyword evidence="2" id="KW-1185">Reference proteome</keyword>
<dbReference type="Proteomes" id="UP000177622">
    <property type="component" value="Unassembled WGS sequence"/>
</dbReference>
<evidence type="ECO:0000313" key="1">
    <source>
        <dbReference type="EMBL" id="OGE54013.1"/>
    </source>
</evidence>
<proteinExistence type="predicted"/>
<gene>
    <name evidence="1" type="ORF">PENARI_c007G10129</name>
</gene>
<protein>
    <submittedName>
        <fullName evidence="1">Uncharacterized protein</fullName>
    </submittedName>
</protein>
<organism evidence="1 2">
    <name type="scientific">Penicillium arizonense</name>
    <dbReference type="NCBI Taxonomy" id="1835702"/>
    <lineage>
        <taxon>Eukaryota</taxon>
        <taxon>Fungi</taxon>
        <taxon>Dikarya</taxon>
        <taxon>Ascomycota</taxon>
        <taxon>Pezizomycotina</taxon>
        <taxon>Eurotiomycetes</taxon>
        <taxon>Eurotiomycetidae</taxon>
        <taxon>Eurotiales</taxon>
        <taxon>Aspergillaceae</taxon>
        <taxon>Penicillium</taxon>
    </lineage>
</organism>
<dbReference type="EMBL" id="LXJU01000007">
    <property type="protein sequence ID" value="OGE54013.1"/>
    <property type="molecule type" value="Genomic_DNA"/>
</dbReference>
<evidence type="ECO:0000313" key="2">
    <source>
        <dbReference type="Proteomes" id="UP000177622"/>
    </source>
</evidence>
<dbReference type="RefSeq" id="XP_022489450.1">
    <property type="nucleotide sequence ID" value="XM_022631155.1"/>
</dbReference>
<comment type="caution">
    <text evidence="1">The sequence shown here is derived from an EMBL/GenBank/DDBJ whole genome shotgun (WGS) entry which is preliminary data.</text>
</comment>
<name>A0A1F5LLC7_PENAI</name>
<reference evidence="1 2" key="1">
    <citation type="journal article" date="2016" name="Sci. Rep.">
        <title>Penicillium arizonense, a new, genome sequenced fungal species, reveals a high chemical diversity in secreted metabolites.</title>
        <authorList>
            <person name="Grijseels S."/>
            <person name="Nielsen J.C."/>
            <person name="Randelovic M."/>
            <person name="Nielsen J."/>
            <person name="Nielsen K.F."/>
            <person name="Workman M."/>
            <person name="Frisvad J.C."/>
        </authorList>
    </citation>
    <scope>NUCLEOTIDE SEQUENCE [LARGE SCALE GENOMIC DNA]</scope>
    <source>
        <strain evidence="1 2">CBS 141311</strain>
    </source>
</reference>
<accession>A0A1F5LLC7</accession>